<keyword evidence="3" id="KW-1185">Reference proteome</keyword>
<accession>A0A6F8Y5Q2</accession>
<evidence type="ECO:0000313" key="2">
    <source>
        <dbReference type="EMBL" id="BCB81353.1"/>
    </source>
</evidence>
<feature type="compositionally biased region" description="Basic and acidic residues" evidence="1">
    <location>
        <begin position="69"/>
        <end position="81"/>
    </location>
</feature>
<feature type="compositionally biased region" description="Basic residues" evidence="1">
    <location>
        <begin position="110"/>
        <end position="119"/>
    </location>
</feature>
<evidence type="ECO:0000256" key="1">
    <source>
        <dbReference type="SAM" id="MobiDB-lite"/>
    </source>
</evidence>
<dbReference type="EMBL" id="AP022870">
    <property type="protein sequence ID" value="BCB81353.1"/>
    <property type="molecule type" value="Genomic_DNA"/>
</dbReference>
<reference evidence="2 3" key="1">
    <citation type="submission" date="2020-03" db="EMBL/GenBank/DDBJ databases">
        <title>Whole genome shotgun sequence of Phytohabitans flavus NBRC 107702.</title>
        <authorList>
            <person name="Komaki H."/>
            <person name="Tamura T."/>
        </authorList>
    </citation>
    <scope>NUCLEOTIDE SEQUENCE [LARGE SCALE GENOMIC DNA]</scope>
    <source>
        <strain evidence="2 3">NBRC 107702</strain>
    </source>
</reference>
<proteinExistence type="predicted"/>
<gene>
    <name evidence="2" type="ORF">Pflav_077630</name>
</gene>
<protein>
    <submittedName>
        <fullName evidence="2">Uncharacterized protein</fullName>
    </submittedName>
</protein>
<evidence type="ECO:0000313" key="3">
    <source>
        <dbReference type="Proteomes" id="UP000502508"/>
    </source>
</evidence>
<dbReference type="AlphaFoldDB" id="A0A6F8Y5Q2"/>
<feature type="compositionally biased region" description="Basic residues" evidence="1">
    <location>
        <begin position="131"/>
        <end position="143"/>
    </location>
</feature>
<reference evidence="2 3" key="2">
    <citation type="submission" date="2020-03" db="EMBL/GenBank/DDBJ databases">
        <authorList>
            <person name="Ichikawa N."/>
            <person name="Kimura A."/>
            <person name="Kitahashi Y."/>
            <person name="Uohara A."/>
        </authorList>
    </citation>
    <scope>NUCLEOTIDE SEQUENCE [LARGE SCALE GENOMIC DNA]</scope>
    <source>
        <strain evidence="2 3">NBRC 107702</strain>
    </source>
</reference>
<name>A0A6F8Y5Q2_9ACTN</name>
<organism evidence="2 3">
    <name type="scientific">Phytohabitans flavus</name>
    <dbReference type="NCBI Taxonomy" id="1076124"/>
    <lineage>
        <taxon>Bacteria</taxon>
        <taxon>Bacillati</taxon>
        <taxon>Actinomycetota</taxon>
        <taxon>Actinomycetes</taxon>
        <taxon>Micromonosporales</taxon>
        <taxon>Micromonosporaceae</taxon>
    </lineage>
</organism>
<feature type="region of interest" description="Disordered" evidence="1">
    <location>
        <begin position="1"/>
        <end position="143"/>
    </location>
</feature>
<feature type="compositionally biased region" description="Low complexity" evidence="1">
    <location>
        <begin position="51"/>
        <end position="64"/>
    </location>
</feature>
<feature type="compositionally biased region" description="Basic and acidic residues" evidence="1">
    <location>
        <begin position="1"/>
        <end position="13"/>
    </location>
</feature>
<sequence length="143" mass="14863">MTDDASRSARPEDPPSQAGEPVDSPFGEAGRTLGAAGRPIGEAGRPIGEADSGPSDGPTSPSESAPGDGRPERGEEPKDTPGWRPAGEALRPSVPSSPEIAGPAGVTPSHPRRGHRTRGRPSYPLGILGRPLHRRHRRQAGRP</sequence>
<dbReference type="KEGG" id="pfla:Pflav_077630"/>
<dbReference type="Proteomes" id="UP000502508">
    <property type="component" value="Chromosome"/>
</dbReference>